<evidence type="ECO:0000256" key="3">
    <source>
        <dbReference type="SAM" id="Phobius"/>
    </source>
</evidence>
<sequence>MLRPLLLRAIGFLIAIVVFIPLVIQASFKFILKEAFVTKPRKDRPIVFDSYGTHRYLELPEGNIGIHVVDSGTGESDSRPLMLFVHGFPDFWYSYRHQIKYFSSQFRCVSMDNRGYNESDKPENIRDYAVDKLANDVKEVVQLLGYDKCILVGHDWGGSICYRVCALFPEIISFYIVLNMPHPLSLQDSLKSSWAQKLSSWYFFFFQCPVLPEVLINSFDMKNWDKIFQDIPYDSKEEQKQDSEAYKYVFSQRNALRGPVNYYRCSFQYPEDMRRLNDKIIRVPVCSIFGNADKFFLRESFMGSVKYVEDLTIKELKGISPWVHLHAKEDVNRTMDDYITQRRGLVVGRF</sequence>
<dbReference type="PRINTS" id="PR00412">
    <property type="entry name" value="EPOXHYDRLASE"/>
</dbReference>
<dbReference type="InterPro" id="IPR029058">
    <property type="entry name" value="AB_hydrolase_fold"/>
</dbReference>
<evidence type="ECO:0000256" key="1">
    <source>
        <dbReference type="ARBA" id="ARBA00022801"/>
    </source>
</evidence>
<dbReference type="Gene3D" id="3.40.50.1820">
    <property type="entry name" value="alpha/beta hydrolase"/>
    <property type="match status" value="1"/>
</dbReference>
<dbReference type="AlphaFoldDB" id="C1C0X6"/>
<gene>
    <name evidence="5" type="primary">ABHD7</name>
</gene>
<keyword evidence="3" id="KW-1133">Transmembrane helix</keyword>
<proteinExistence type="evidence at transcript level"/>
<dbReference type="Pfam" id="PF00561">
    <property type="entry name" value="Abhydrolase_1"/>
    <property type="match status" value="1"/>
</dbReference>
<feature type="domain" description="AB hydrolase-1" evidence="4">
    <location>
        <begin position="80"/>
        <end position="201"/>
    </location>
</feature>
<name>C1C0X6_CALCM</name>
<dbReference type="PANTHER" id="PTHR43329">
    <property type="entry name" value="EPOXIDE HYDROLASE"/>
    <property type="match status" value="1"/>
</dbReference>
<reference evidence="5" key="1">
    <citation type="submission" date="2009-03" db="EMBL/GenBank/DDBJ databases">
        <title>Caligus clemensi ESTs and full-length cDNAs.</title>
        <authorList>
            <person name="Yasuike M."/>
            <person name="von Schalburg K."/>
            <person name="Cooper G."/>
            <person name="Leong J."/>
            <person name="Jones S.R.M."/>
            <person name="Koop B.F."/>
        </authorList>
    </citation>
    <scope>NUCLEOTIDE SEQUENCE</scope>
    <source>
        <tissue evidence="5">Whole</tissue>
    </source>
</reference>
<accession>C1C0X6</accession>
<comment type="similarity">
    <text evidence="2">Belongs to the AB hydrolase superfamily. Epoxide hydrolase family.</text>
</comment>
<dbReference type="InterPro" id="IPR000073">
    <property type="entry name" value="AB_hydrolase_1"/>
</dbReference>
<organism evidence="5">
    <name type="scientific">Caligus clemensi</name>
    <name type="common">Sea louse</name>
    <dbReference type="NCBI Taxonomy" id="344056"/>
    <lineage>
        <taxon>Eukaryota</taxon>
        <taxon>Metazoa</taxon>
        <taxon>Ecdysozoa</taxon>
        <taxon>Arthropoda</taxon>
        <taxon>Crustacea</taxon>
        <taxon>Multicrustacea</taxon>
        <taxon>Hexanauplia</taxon>
        <taxon>Copepoda</taxon>
        <taxon>Siphonostomatoida</taxon>
        <taxon>Caligidae</taxon>
        <taxon>Caligus</taxon>
    </lineage>
</organism>
<dbReference type="EMBL" id="BT080505">
    <property type="protein sequence ID" value="ACO14929.1"/>
    <property type="molecule type" value="mRNA"/>
</dbReference>
<dbReference type="InterPro" id="IPR000639">
    <property type="entry name" value="Epox_hydrolase-like"/>
</dbReference>
<evidence type="ECO:0000256" key="2">
    <source>
        <dbReference type="ARBA" id="ARBA00038334"/>
    </source>
</evidence>
<dbReference type="GO" id="GO:0004301">
    <property type="term" value="F:epoxide hydrolase activity"/>
    <property type="evidence" value="ECO:0007669"/>
    <property type="project" value="UniProtKB-ARBA"/>
</dbReference>
<keyword evidence="3" id="KW-0812">Transmembrane</keyword>
<protein>
    <submittedName>
        <fullName evidence="5">Abhydrolase domain-containing protein 7</fullName>
    </submittedName>
</protein>
<keyword evidence="1 5" id="KW-0378">Hydrolase</keyword>
<feature type="transmembrane region" description="Helical" evidence="3">
    <location>
        <begin position="6"/>
        <end position="32"/>
    </location>
</feature>
<dbReference type="ESTHER" id="calcm-c1c0x6">
    <property type="family name" value="Epoxide_hydrolase"/>
</dbReference>
<evidence type="ECO:0000313" key="5">
    <source>
        <dbReference type="EMBL" id="ACO14929.1"/>
    </source>
</evidence>
<evidence type="ECO:0000259" key="4">
    <source>
        <dbReference type="Pfam" id="PF00561"/>
    </source>
</evidence>
<dbReference type="SUPFAM" id="SSF53474">
    <property type="entry name" value="alpha/beta-Hydrolases"/>
    <property type="match status" value="1"/>
</dbReference>
<keyword evidence="3" id="KW-0472">Membrane</keyword>